<reference evidence="2" key="2">
    <citation type="submission" date="2018-03" db="EMBL/GenBank/DDBJ databases">
        <title>The Triticum urartu genome reveals the dynamic nature of wheat genome evolution.</title>
        <authorList>
            <person name="Ling H."/>
            <person name="Ma B."/>
            <person name="Shi X."/>
            <person name="Liu H."/>
            <person name="Dong L."/>
            <person name="Sun H."/>
            <person name="Cao Y."/>
            <person name="Gao Q."/>
            <person name="Zheng S."/>
            <person name="Li Y."/>
            <person name="Yu Y."/>
            <person name="Du H."/>
            <person name="Qi M."/>
            <person name="Li Y."/>
            <person name="Yu H."/>
            <person name="Cui Y."/>
            <person name="Wang N."/>
            <person name="Chen C."/>
            <person name="Wu H."/>
            <person name="Zhao Y."/>
            <person name="Zhang J."/>
            <person name="Li Y."/>
            <person name="Zhou W."/>
            <person name="Zhang B."/>
            <person name="Hu W."/>
            <person name="Eijk M."/>
            <person name="Tang J."/>
            <person name="Witsenboer H."/>
            <person name="Zhao S."/>
            <person name="Li Z."/>
            <person name="Zhang A."/>
            <person name="Wang D."/>
            <person name="Liang C."/>
        </authorList>
    </citation>
    <scope>NUCLEOTIDE SEQUENCE [LARGE SCALE GENOMIC DNA]</scope>
    <source>
        <strain evidence="2">cv. G1812</strain>
    </source>
</reference>
<dbReference type="EnsemblPlants" id="TuG1812G0300001334.01.T01">
    <property type="protein sequence ID" value="TuG1812G0300001334.01.T01.cds447316"/>
    <property type="gene ID" value="TuG1812G0300001334.01"/>
</dbReference>
<evidence type="ECO:0000313" key="3">
    <source>
        <dbReference type="Proteomes" id="UP000015106"/>
    </source>
</evidence>
<reference evidence="2" key="3">
    <citation type="submission" date="2022-06" db="UniProtKB">
        <authorList>
            <consortium name="EnsemblPlants"/>
        </authorList>
    </citation>
    <scope>IDENTIFICATION</scope>
</reference>
<organism evidence="2 3">
    <name type="scientific">Triticum urartu</name>
    <name type="common">Red wild einkorn</name>
    <name type="synonym">Crithodium urartu</name>
    <dbReference type="NCBI Taxonomy" id="4572"/>
    <lineage>
        <taxon>Eukaryota</taxon>
        <taxon>Viridiplantae</taxon>
        <taxon>Streptophyta</taxon>
        <taxon>Embryophyta</taxon>
        <taxon>Tracheophyta</taxon>
        <taxon>Spermatophyta</taxon>
        <taxon>Magnoliopsida</taxon>
        <taxon>Liliopsida</taxon>
        <taxon>Poales</taxon>
        <taxon>Poaceae</taxon>
        <taxon>BOP clade</taxon>
        <taxon>Pooideae</taxon>
        <taxon>Triticodae</taxon>
        <taxon>Triticeae</taxon>
        <taxon>Triticinae</taxon>
        <taxon>Triticum</taxon>
    </lineage>
</organism>
<name>A0A8R7TRW9_TRIUA</name>
<feature type="region of interest" description="Disordered" evidence="1">
    <location>
        <begin position="93"/>
        <end position="122"/>
    </location>
</feature>
<evidence type="ECO:0000256" key="1">
    <source>
        <dbReference type="SAM" id="MobiDB-lite"/>
    </source>
</evidence>
<protein>
    <submittedName>
        <fullName evidence="2">Uncharacterized protein</fullName>
    </submittedName>
</protein>
<proteinExistence type="predicted"/>
<accession>A0A8R7TRW9</accession>
<evidence type="ECO:0000313" key="2">
    <source>
        <dbReference type="EnsemblPlants" id="TuG1812G0300001334.01.T01.cds447316"/>
    </source>
</evidence>
<feature type="compositionally biased region" description="Polar residues" evidence="1">
    <location>
        <begin position="103"/>
        <end position="122"/>
    </location>
</feature>
<reference evidence="3" key="1">
    <citation type="journal article" date="2013" name="Nature">
        <title>Draft genome of the wheat A-genome progenitor Triticum urartu.</title>
        <authorList>
            <person name="Ling H.Q."/>
            <person name="Zhao S."/>
            <person name="Liu D."/>
            <person name="Wang J."/>
            <person name="Sun H."/>
            <person name="Zhang C."/>
            <person name="Fan H."/>
            <person name="Li D."/>
            <person name="Dong L."/>
            <person name="Tao Y."/>
            <person name="Gao C."/>
            <person name="Wu H."/>
            <person name="Li Y."/>
            <person name="Cui Y."/>
            <person name="Guo X."/>
            <person name="Zheng S."/>
            <person name="Wang B."/>
            <person name="Yu K."/>
            <person name="Liang Q."/>
            <person name="Yang W."/>
            <person name="Lou X."/>
            <person name="Chen J."/>
            <person name="Feng M."/>
            <person name="Jian J."/>
            <person name="Zhang X."/>
            <person name="Luo G."/>
            <person name="Jiang Y."/>
            <person name="Liu J."/>
            <person name="Wang Z."/>
            <person name="Sha Y."/>
            <person name="Zhang B."/>
            <person name="Wu H."/>
            <person name="Tang D."/>
            <person name="Shen Q."/>
            <person name="Xue P."/>
            <person name="Zou S."/>
            <person name="Wang X."/>
            <person name="Liu X."/>
            <person name="Wang F."/>
            <person name="Yang Y."/>
            <person name="An X."/>
            <person name="Dong Z."/>
            <person name="Zhang K."/>
            <person name="Zhang X."/>
            <person name="Luo M.C."/>
            <person name="Dvorak J."/>
            <person name="Tong Y."/>
            <person name="Wang J."/>
            <person name="Yang H."/>
            <person name="Li Z."/>
            <person name="Wang D."/>
            <person name="Zhang A."/>
            <person name="Wang J."/>
        </authorList>
    </citation>
    <scope>NUCLEOTIDE SEQUENCE</scope>
    <source>
        <strain evidence="3">cv. G1812</strain>
    </source>
</reference>
<sequence length="122" mass="13789">PHVPPRGHSPAPTRESPCRRSLPVKLPAAIDASCCPQTGWIQCPLPDPAPPTTISRFTACRAWRRPSFLLFLFPSRQWHHMCCSFQRRPLPCRRTSRSPQPPQSVHNFQQSPFNTSVQLPAS</sequence>
<feature type="region of interest" description="Disordered" evidence="1">
    <location>
        <begin position="1"/>
        <end position="20"/>
    </location>
</feature>
<dbReference type="Gramene" id="TuG1812G0300001334.01.T01">
    <property type="protein sequence ID" value="TuG1812G0300001334.01.T01.cds447316"/>
    <property type="gene ID" value="TuG1812G0300001334.01"/>
</dbReference>
<dbReference type="AlphaFoldDB" id="A0A8R7TRW9"/>
<keyword evidence="3" id="KW-1185">Reference proteome</keyword>
<dbReference type="Proteomes" id="UP000015106">
    <property type="component" value="Chromosome 3"/>
</dbReference>